<evidence type="ECO:0000256" key="1">
    <source>
        <dbReference type="SAM" id="MobiDB-lite"/>
    </source>
</evidence>
<sequence length="605" mass="61127">MASMAQHTTAATEFIWPHDADTVQVTGDWDNWSSRHDLTHRPGAGWHTTINLPASTKVHFKYVINGDQWLTRNDHPTESDASGNVNNWLETSKAVVALTPTPPATSVTAESTVDQSQPRHEEIAKFALTDEPADEGKRSIVAAATHGLQASSQVDPAQATSGQEGKKDVQDKLRQDAGASQSTAGGIITSMTTAVDAALASATTSAPATAVADIVTDAAVTNASGASSQPESAAPHKDAMPLTGNAAALERKEPFSSDITSVGLTRSNSKASVLAKIDTNKGGALFQRAMADVAMQKDPSPADAGKTFVAGAAAKESQSPSTVAPTQPTSQGDKSMVAATGGAGGGAAAPGAHAGRVGGPKRAASIRSNRSTSSQKGKAGTVATTNGGASSQQQQQQAAKVQPHAQAPPPRNASRPQQLVSAGNAPAVQVRKSSDSSRVRRSHERTNSAAVASAANARAGAGVAAGVGGAGAQAQRTNSISKKRNSNASGAAATLGRSAGASTSSYGSGHEESSARSSTVGVQAGKRASRFGTPNSSTSSPSAKSSAATAEFGALATQAPSTPPRGRKQSLFSKIKDAISPKTTPEKAAVGRASNPPTPSRNGRA</sequence>
<evidence type="ECO:0000259" key="2">
    <source>
        <dbReference type="Pfam" id="PF16561"/>
    </source>
</evidence>
<feature type="compositionally biased region" description="Polar residues" evidence="1">
    <location>
        <begin position="316"/>
        <end position="333"/>
    </location>
</feature>
<accession>A0A066WKK7</accession>
<feature type="compositionally biased region" description="Basic and acidic residues" evidence="1">
    <location>
        <begin position="164"/>
        <end position="175"/>
    </location>
</feature>
<dbReference type="InParanoid" id="A0A066WKK7"/>
<feature type="compositionally biased region" description="Low complexity" evidence="1">
    <location>
        <begin position="536"/>
        <end position="550"/>
    </location>
</feature>
<feature type="compositionally biased region" description="Polar residues" evidence="1">
    <location>
        <begin position="366"/>
        <end position="391"/>
    </location>
</feature>
<dbReference type="GeneID" id="25266307"/>
<evidence type="ECO:0000313" key="4">
    <source>
        <dbReference type="Proteomes" id="UP000027361"/>
    </source>
</evidence>
<dbReference type="InterPro" id="IPR013783">
    <property type="entry name" value="Ig-like_fold"/>
</dbReference>
<dbReference type="Pfam" id="PF16561">
    <property type="entry name" value="AMPK1_CBM"/>
    <property type="match status" value="1"/>
</dbReference>
<dbReference type="Proteomes" id="UP000027361">
    <property type="component" value="Unassembled WGS sequence"/>
</dbReference>
<dbReference type="STRING" id="1037660.A0A066WKK7"/>
<feature type="compositionally biased region" description="Low complexity" evidence="1">
    <location>
        <begin position="392"/>
        <end position="405"/>
    </location>
</feature>
<dbReference type="HOGENOM" id="CLU_451420_0_0_1"/>
<dbReference type="RefSeq" id="XP_013245957.1">
    <property type="nucleotide sequence ID" value="XM_013390503.1"/>
</dbReference>
<feature type="compositionally biased region" description="Low complexity" evidence="1">
    <location>
        <begin position="496"/>
        <end position="508"/>
    </location>
</feature>
<dbReference type="CDD" id="cd02859">
    <property type="entry name" value="E_set_AMPKbeta_like_N"/>
    <property type="match status" value="1"/>
</dbReference>
<dbReference type="InterPro" id="IPR014756">
    <property type="entry name" value="Ig_E-set"/>
</dbReference>
<reference evidence="3 4" key="1">
    <citation type="submission" date="2014-05" db="EMBL/GenBank/DDBJ databases">
        <title>Draft genome sequence of a rare smut relative, Tilletiaria anomala UBC 951.</title>
        <authorList>
            <consortium name="DOE Joint Genome Institute"/>
            <person name="Toome M."/>
            <person name="Kuo A."/>
            <person name="Henrissat B."/>
            <person name="Lipzen A."/>
            <person name="Tritt A."/>
            <person name="Yoshinaga Y."/>
            <person name="Zane M."/>
            <person name="Barry K."/>
            <person name="Grigoriev I.V."/>
            <person name="Spatafora J.W."/>
            <person name="Aimea M.C."/>
        </authorList>
    </citation>
    <scope>NUCLEOTIDE SEQUENCE [LARGE SCALE GENOMIC DNA]</scope>
    <source>
        <strain evidence="3 4">UBC 951</strain>
    </source>
</reference>
<dbReference type="EMBL" id="JMSN01000004">
    <property type="protein sequence ID" value="KDN53118.1"/>
    <property type="molecule type" value="Genomic_DNA"/>
</dbReference>
<organism evidence="3 4">
    <name type="scientific">Tilletiaria anomala (strain ATCC 24038 / CBS 436.72 / UBC 951)</name>
    <dbReference type="NCBI Taxonomy" id="1037660"/>
    <lineage>
        <taxon>Eukaryota</taxon>
        <taxon>Fungi</taxon>
        <taxon>Dikarya</taxon>
        <taxon>Basidiomycota</taxon>
        <taxon>Ustilaginomycotina</taxon>
        <taxon>Exobasidiomycetes</taxon>
        <taxon>Georgefischeriales</taxon>
        <taxon>Tilletiariaceae</taxon>
        <taxon>Tilletiaria</taxon>
    </lineage>
</organism>
<keyword evidence="4" id="KW-1185">Reference proteome</keyword>
<proteinExistence type="predicted"/>
<dbReference type="Gene3D" id="2.60.40.10">
    <property type="entry name" value="Immunoglobulins"/>
    <property type="match status" value="1"/>
</dbReference>
<feature type="region of interest" description="Disordered" evidence="1">
    <location>
        <begin position="475"/>
        <end position="605"/>
    </location>
</feature>
<feature type="region of interest" description="Disordered" evidence="1">
    <location>
        <begin position="147"/>
        <end position="182"/>
    </location>
</feature>
<evidence type="ECO:0000313" key="3">
    <source>
        <dbReference type="EMBL" id="KDN53118.1"/>
    </source>
</evidence>
<gene>
    <name evidence="3" type="ORF">K437DRAFT_271904</name>
</gene>
<protein>
    <submittedName>
        <fullName evidence="3">Carbohydrate-binding module family 48 protein</fullName>
    </submittedName>
</protein>
<dbReference type="SUPFAM" id="SSF81296">
    <property type="entry name" value="E set domains"/>
    <property type="match status" value="1"/>
</dbReference>
<dbReference type="OrthoDB" id="5873279at2759"/>
<dbReference type="InterPro" id="IPR032640">
    <property type="entry name" value="AMPK1_CBM"/>
</dbReference>
<feature type="domain" description="AMP-activated protein kinase glycogen-binding" evidence="2">
    <location>
        <begin position="12"/>
        <end position="93"/>
    </location>
</feature>
<feature type="region of interest" description="Disordered" evidence="1">
    <location>
        <begin position="311"/>
        <end position="453"/>
    </location>
</feature>
<name>A0A066WKK7_TILAU</name>
<dbReference type="OMA" id="TFDNWTK"/>
<comment type="caution">
    <text evidence="3">The sequence shown here is derived from an EMBL/GenBank/DDBJ whole genome shotgun (WGS) entry which is preliminary data.</text>
</comment>
<dbReference type="AlphaFoldDB" id="A0A066WKK7"/>
<feature type="compositionally biased region" description="Polar residues" evidence="1">
    <location>
        <begin position="148"/>
        <end position="163"/>
    </location>
</feature>